<protein>
    <submittedName>
        <fullName evidence="1">Uncharacterized protein</fullName>
    </submittedName>
</protein>
<dbReference type="EMBL" id="LAZR01029245">
    <property type="protein sequence ID" value="KKL60158.1"/>
    <property type="molecule type" value="Genomic_DNA"/>
</dbReference>
<evidence type="ECO:0000313" key="1">
    <source>
        <dbReference type="EMBL" id="KKL60158.1"/>
    </source>
</evidence>
<proteinExistence type="predicted"/>
<organism evidence="1">
    <name type="scientific">marine sediment metagenome</name>
    <dbReference type="NCBI Taxonomy" id="412755"/>
    <lineage>
        <taxon>unclassified sequences</taxon>
        <taxon>metagenomes</taxon>
        <taxon>ecological metagenomes</taxon>
    </lineage>
</organism>
<name>A0A0F9DEI4_9ZZZZ</name>
<accession>A0A0F9DEI4</accession>
<sequence length="171" mass="20341">MFKHKYLHSNEYTEGQLNFVKEAGARCAQIVDLYKVEGVAPTYTFPHDIDGKRQCWGQVKLHWWPTRKIPYRINYNKVFGTQDYTMDELCAVNQLWILEEAEIYKKWIDGIYPEENTVITKVEYPAKGLKSYPTDWDINNGEGSLWSAHAFWHFSWQVCYYIDTRNNKKLN</sequence>
<comment type="caution">
    <text evidence="1">The sequence shown here is derived from an EMBL/GenBank/DDBJ whole genome shotgun (WGS) entry which is preliminary data.</text>
</comment>
<reference evidence="1" key="1">
    <citation type="journal article" date="2015" name="Nature">
        <title>Complex archaea that bridge the gap between prokaryotes and eukaryotes.</title>
        <authorList>
            <person name="Spang A."/>
            <person name="Saw J.H."/>
            <person name="Jorgensen S.L."/>
            <person name="Zaremba-Niedzwiedzka K."/>
            <person name="Martijn J."/>
            <person name="Lind A.E."/>
            <person name="van Eijk R."/>
            <person name="Schleper C."/>
            <person name="Guy L."/>
            <person name="Ettema T.J."/>
        </authorList>
    </citation>
    <scope>NUCLEOTIDE SEQUENCE</scope>
</reference>
<dbReference type="AlphaFoldDB" id="A0A0F9DEI4"/>
<gene>
    <name evidence="1" type="ORF">LCGC14_2208110</name>
</gene>